<dbReference type="Gene3D" id="1.20.900.10">
    <property type="entry name" value="Dbl homology (DH) domain"/>
    <property type="match status" value="1"/>
</dbReference>
<feature type="domain" description="DH" evidence="1">
    <location>
        <begin position="24"/>
        <end position="155"/>
    </location>
</feature>
<organism evidence="2 3">
    <name type="scientific">Tilletiaria anomala (strain ATCC 24038 / CBS 436.72 / UBC 951)</name>
    <dbReference type="NCBI Taxonomy" id="1037660"/>
    <lineage>
        <taxon>Eukaryota</taxon>
        <taxon>Fungi</taxon>
        <taxon>Dikarya</taxon>
        <taxon>Basidiomycota</taxon>
        <taxon>Ustilaginomycotina</taxon>
        <taxon>Exobasidiomycetes</taxon>
        <taxon>Georgefischeriales</taxon>
        <taxon>Tilletiariaceae</taxon>
        <taxon>Tilletiaria</taxon>
    </lineage>
</organism>
<dbReference type="AlphaFoldDB" id="A0A066W5B5"/>
<accession>A0A066W5B5</accession>
<feature type="non-terminal residue" evidence="2">
    <location>
        <position position="155"/>
    </location>
</feature>
<dbReference type="InterPro" id="IPR035899">
    <property type="entry name" value="DBL_dom_sf"/>
</dbReference>
<dbReference type="PANTHER" id="PTHR12673">
    <property type="entry name" value="FACIOGENITAL DYSPLASIA PROTEIN"/>
    <property type="match status" value="1"/>
</dbReference>
<dbReference type="Pfam" id="PF00621">
    <property type="entry name" value="RhoGEF"/>
    <property type="match status" value="1"/>
</dbReference>
<dbReference type="PANTHER" id="PTHR12673:SF159">
    <property type="entry name" value="LD03170P"/>
    <property type="match status" value="1"/>
</dbReference>
<dbReference type="OrthoDB" id="1716625at2759"/>
<gene>
    <name evidence="2" type="ORF">K437DRAFT_218434</name>
</gene>
<dbReference type="GO" id="GO:0005737">
    <property type="term" value="C:cytoplasm"/>
    <property type="evidence" value="ECO:0007669"/>
    <property type="project" value="TreeGrafter"/>
</dbReference>
<dbReference type="GeneID" id="25262186"/>
<reference evidence="2 3" key="1">
    <citation type="submission" date="2014-05" db="EMBL/GenBank/DDBJ databases">
        <title>Draft genome sequence of a rare smut relative, Tilletiaria anomala UBC 951.</title>
        <authorList>
            <consortium name="DOE Joint Genome Institute"/>
            <person name="Toome M."/>
            <person name="Kuo A."/>
            <person name="Henrissat B."/>
            <person name="Lipzen A."/>
            <person name="Tritt A."/>
            <person name="Yoshinaga Y."/>
            <person name="Zane M."/>
            <person name="Barry K."/>
            <person name="Grigoriev I.V."/>
            <person name="Spatafora J.W."/>
            <person name="Aimea M.C."/>
        </authorList>
    </citation>
    <scope>NUCLEOTIDE SEQUENCE [LARGE SCALE GENOMIC DNA]</scope>
    <source>
        <strain evidence="2 3">UBC 951</strain>
    </source>
</reference>
<dbReference type="SUPFAM" id="SSF48065">
    <property type="entry name" value="DBL homology domain (DH-domain)"/>
    <property type="match status" value="1"/>
</dbReference>
<protein>
    <recommendedName>
        <fullName evidence="1">DH domain-containing protein</fullName>
    </recommendedName>
</protein>
<dbReference type="EMBL" id="JMSN01000038">
    <property type="protein sequence ID" value="KDN45960.1"/>
    <property type="molecule type" value="Genomic_DNA"/>
</dbReference>
<dbReference type="STRING" id="1037660.A0A066W5B5"/>
<dbReference type="OMA" id="IQEERAC"/>
<dbReference type="GO" id="GO:0005085">
    <property type="term" value="F:guanyl-nucleotide exchange factor activity"/>
    <property type="evidence" value="ECO:0007669"/>
    <property type="project" value="InterPro"/>
</dbReference>
<dbReference type="PROSITE" id="PS50010">
    <property type="entry name" value="DH_2"/>
    <property type="match status" value="1"/>
</dbReference>
<dbReference type="RefSeq" id="XP_013243398.1">
    <property type="nucleotide sequence ID" value="XM_013387944.1"/>
</dbReference>
<sequence length="155" mass="17728">SWRNIIPDVDYREMLACFGTMEMHRQEVLWELCETEKLFVQSLCGIHGLFALPLKSPSGDWIKGVPASIARLFDWLEDILRLHSKLAVAMQKLRVESSGQGSNGKVIIRFADSIAKYITKLELHLPYLLRFESVIGMVEDMVAAPQNEFGQFIRM</sequence>
<evidence type="ECO:0000313" key="3">
    <source>
        <dbReference type="Proteomes" id="UP000027361"/>
    </source>
</evidence>
<feature type="non-terminal residue" evidence="2">
    <location>
        <position position="1"/>
    </location>
</feature>
<dbReference type="InParanoid" id="A0A066W5B5"/>
<evidence type="ECO:0000259" key="1">
    <source>
        <dbReference type="PROSITE" id="PS50010"/>
    </source>
</evidence>
<dbReference type="InterPro" id="IPR000219">
    <property type="entry name" value="DH_dom"/>
</dbReference>
<name>A0A066W5B5_TILAU</name>
<comment type="caution">
    <text evidence="2">The sequence shown here is derived from an EMBL/GenBank/DDBJ whole genome shotgun (WGS) entry which is preliminary data.</text>
</comment>
<dbReference type="Proteomes" id="UP000027361">
    <property type="component" value="Unassembled WGS sequence"/>
</dbReference>
<evidence type="ECO:0000313" key="2">
    <source>
        <dbReference type="EMBL" id="KDN45960.1"/>
    </source>
</evidence>
<dbReference type="InterPro" id="IPR051092">
    <property type="entry name" value="FYVE_RhoGEF_PH"/>
</dbReference>
<dbReference type="HOGENOM" id="CLU_096161_0_0_1"/>
<proteinExistence type="predicted"/>
<keyword evidence="3" id="KW-1185">Reference proteome</keyword>